<gene>
    <name evidence="2" type="ORF">PXEA_LOCUS29745</name>
</gene>
<feature type="compositionally biased region" description="Polar residues" evidence="1">
    <location>
        <begin position="38"/>
        <end position="59"/>
    </location>
</feature>
<name>A0A3S5AZP3_9PLAT</name>
<sequence length="102" mass="11056">MSECSSSVADRASGHLNLTKWYRRLGTFPLSPNEVGKLSNSEQTIKSSSRLHHQTQPTGPIQVMPTPLTLTTSQRACLSGSEADLQTRGGLEPRDSECLSCP</sequence>
<dbReference type="AlphaFoldDB" id="A0A3S5AZP3"/>
<evidence type="ECO:0000313" key="2">
    <source>
        <dbReference type="EMBL" id="VEL36305.1"/>
    </source>
</evidence>
<dbReference type="EMBL" id="CAAALY010251903">
    <property type="protein sequence ID" value="VEL36305.1"/>
    <property type="molecule type" value="Genomic_DNA"/>
</dbReference>
<proteinExistence type="predicted"/>
<comment type="caution">
    <text evidence="2">The sequence shown here is derived from an EMBL/GenBank/DDBJ whole genome shotgun (WGS) entry which is preliminary data.</text>
</comment>
<keyword evidence="3" id="KW-1185">Reference proteome</keyword>
<feature type="region of interest" description="Disordered" evidence="1">
    <location>
        <begin position="32"/>
        <end position="66"/>
    </location>
</feature>
<reference evidence="2" key="1">
    <citation type="submission" date="2018-11" db="EMBL/GenBank/DDBJ databases">
        <authorList>
            <consortium name="Pathogen Informatics"/>
        </authorList>
    </citation>
    <scope>NUCLEOTIDE SEQUENCE</scope>
</reference>
<evidence type="ECO:0000313" key="3">
    <source>
        <dbReference type="Proteomes" id="UP000784294"/>
    </source>
</evidence>
<evidence type="ECO:0000256" key="1">
    <source>
        <dbReference type="SAM" id="MobiDB-lite"/>
    </source>
</evidence>
<dbReference type="Proteomes" id="UP000784294">
    <property type="component" value="Unassembled WGS sequence"/>
</dbReference>
<feature type="compositionally biased region" description="Basic and acidic residues" evidence="1">
    <location>
        <begin position="91"/>
        <end position="102"/>
    </location>
</feature>
<protein>
    <submittedName>
        <fullName evidence="2">Uncharacterized protein</fullName>
    </submittedName>
</protein>
<organism evidence="2 3">
    <name type="scientific">Protopolystoma xenopodis</name>
    <dbReference type="NCBI Taxonomy" id="117903"/>
    <lineage>
        <taxon>Eukaryota</taxon>
        <taxon>Metazoa</taxon>
        <taxon>Spiralia</taxon>
        <taxon>Lophotrochozoa</taxon>
        <taxon>Platyhelminthes</taxon>
        <taxon>Monogenea</taxon>
        <taxon>Polyopisthocotylea</taxon>
        <taxon>Polystomatidea</taxon>
        <taxon>Polystomatidae</taxon>
        <taxon>Protopolystoma</taxon>
    </lineage>
</organism>
<accession>A0A3S5AZP3</accession>
<feature type="region of interest" description="Disordered" evidence="1">
    <location>
        <begin position="80"/>
        <end position="102"/>
    </location>
</feature>